<dbReference type="EMBL" id="JACIJF010000026">
    <property type="protein sequence ID" value="MBB5712821.1"/>
    <property type="molecule type" value="Genomic_DNA"/>
</dbReference>
<organism evidence="2 3">
    <name type="scientific">Sphingomonas xinjiangensis</name>
    <dbReference type="NCBI Taxonomy" id="643568"/>
    <lineage>
        <taxon>Bacteria</taxon>
        <taxon>Pseudomonadati</taxon>
        <taxon>Pseudomonadota</taxon>
        <taxon>Alphaproteobacteria</taxon>
        <taxon>Sphingomonadales</taxon>
        <taxon>Sphingomonadaceae</taxon>
        <taxon>Sphingomonas</taxon>
    </lineage>
</organism>
<feature type="signal peptide" evidence="1">
    <location>
        <begin position="1"/>
        <end position="22"/>
    </location>
</feature>
<evidence type="ECO:0000313" key="3">
    <source>
        <dbReference type="Proteomes" id="UP000527143"/>
    </source>
</evidence>
<dbReference type="RefSeq" id="WP_184091639.1">
    <property type="nucleotide sequence ID" value="NZ_JACIJF010000026.1"/>
</dbReference>
<evidence type="ECO:0000256" key="1">
    <source>
        <dbReference type="SAM" id="SignalP"/>
    </source>
</evidence>
<dbReference type="Proteomes" id="UP000527143">
    <property type="component" value="Unassembled WGS sequence"/>
</dbReference>
<protein>
    <recommendedName>
        <fullName evidence="4">Membrane-bound lysozyme-inhibitor of c-type lysozyme</fullName>
    </recommendedName>
</protein>
<accession>A0A840YSY9</accession>
<keyword evidence="1" id="KW-0732">Signal</keyword>
<reference evidence="2 3" key="1">
    <citation type="submission" date="2020-08" db="EMBL/GenBank/DDBJ databases">
        <title>Genomic Encyclopedia of Type Strains, Phase IV (KMG-IV): sequencing the most valuable type-strain genomes for metagenomic binning, comparative biology and taxonomic classification.</title>
        <authorList>
            <person name="Goeker M."/>
        </authorList>
    </citation>
    <scope>NUCLEOTIDE SEQUENCE [LARGE SCALE GENOMIC DNA]</scope>
    <source>
        <strain evidence="2 3">DSM 26736</strain>
    </source>
</reference>
<gene>
    <name evidence="2" type="ORF">FHT02_004082</name>
</gene>
<feature type="chain" id="PRO_5033012213" description="Membrane-bound lysozyme-inhibitor of c-type lysozyme" evidence="1">
    <location>
        <begin position="23"/>
        <end position="121"/>
    </location>
</feature>
<name>A0A840YSY9_9SPHN</name>
<proteinExistence type="predicted"/>
<evidence type="ECO:0000313" key="2">
    <source>
        <dbReference type="EMBL" id="MBB5712821.1"/>
    </source>
</evidence>
<sequence length="121" mass="13031">MGFDMLHSIITLVAAFLPSASAAGPTFPSKFHGEWARVLTDCNSRGGENVSGFTIRASSITYYEETMELQQVQVRGDSLTYTGKLIWADGEDTSSGKLRLSSDGSRLFGASDTESLVRCPA</sequence>
<evidence type="ECO:0008006" key="4">
    <source>
        <dbReference type="Google" id="ProtNLM"/>
    </source>
</evidence>
<dbReference type="AlphaFoldDB" id="A0A840YSY9"/>
<keyword evidence="3" id="KW-1185">Reference proteome</keyword>
<comment type="caution">
    <text evidence="2">The sequence shown here is derived from an EMBL/GenBank/DDBJ whole genome shotgun (WGS) entry which is preliminary data.</text>
</comment>